<proteinExistence type="predicted"/>
<organism evidence="2 3">
    <name type="scientific">Penicillium brevicompactum</name>
    <dbReference type="NCBI Taxonomy" id="5074"/>
    <lineage>
        <taxon>Eukaryota</taxon>
        <taxon>Fungi</taxon>
        <taxon>Dikarya</taxon>
        <taxon>Ascomycota</taxon>
        <taxon>Pezizomycotina</taxon>
        <taxon>Eurotiomycetes</taxon>
        <taxon>Eurotiomycetidae</taxon>
        <taxon>Eurotiales</taxon>
        <taxon>Aspergillaceae</taxon>
        <taxon>Penicillium</taxon>
    </lineage>
</organism>
<feature type="region of interest" description="Disordered" evidence="1">
    <location>
        <begin position="229"/>
        <end position="250"/>
    </location>
</feature>
<evidence type="ECO:0000256" key="1">
    <source>
        <dbReference type="SAM" id="MobiDB-lite"/>
    </source>
</evidence>
<protein>
    <submittedName>
        <fullName evidence="2">Uncharacterized protein</fullName>
    </submittedName>
</protein>
<gene>
    <name evidence="2" type="ORF">N7452_004526</name>
</gene>
<name>A0A9W9QGV8_PENBR</name>
<reference evidence="2" key="1">
    <citation type="submission" date="2022-12" db="EMBL/GenBank/DDBJ databases">
        <authorList>
            <person name="Petersen C."/>
        </authorList>
    </citation>
    <scope>NUCLEOTIDE SEQUENCE</scope>
    <source>
        <strain evidence="2">IBT 35673</strain>
    </source>
</reference>
<dbReference type="PANTHER" id="PTHR42053">
    <property type="match status" value="1"/>
</dbReference>
<evidence type="ECO:0000313" key="3">
    <source>
        <dbReference type="Proteomes" id="UP001147695"/>
    </source>
</evidence>
<feature type="region of interest" description="Disordered" evidence="1">
    <location>
        <begin position="65"/>
        <end position="84"/>
    </location>
</feature>
<dbReference type="EMBL" id="JAPZBQ010000003">
    <property type="protein sequence ID" value="KAJ5337798.1"/>
    <property type="molecule type" value="Genomic_DNA"/>
</dbReference>
<evidence type="ECO:0000313" key="2">
    <source>
        <dbReference type="EMBL" id="KAJ5337798.1"/>
    </source>
</evidence>
<sequence length="250" mass="27347">MPNVKPVLPPIQTRTPEKLHTQALQTPKSAAYASQLSSGYMPSPSELIKTEYPALKSAPLQLSSSIHEGSARSPSDYVKHEEPDLKTPVEVPLAYKAFLDNLSRKFEKAGTSYSPTSQPASAMSGSFMFSDTPDTGNLRSPTVSLPPATPASAAPYRRGYAPCRLRTQHSSILSPGVDSPRSATPRSATILRSPFSPDWKLRYYEAPHSATGKPVSVREIVTRTVTYKRTQLDAPPKGKRRKCHEAKEVE</sequence>
<dbReference type="PANTHER" id="PTHR42053:SF2">
    <property type="match status" value="1"/>
</dbReference>
<dbReference type="OrthoDB" id="5405654at2759"/>
<accession>A0A9W9QGV8</accession>
<comment type="caution">
    <text evidence="2">The sequence shown here is derived from an EMBL/GenBank/DDBJ whole genome shotgun (WGS) entry which is preliminary data.</text>
</comment>
<dbReference type="Proteomes" id="UP001147695">
    <property type="component" value="Unassembled WGS sequence"/>
</dbReference>
<feature type="region of interest" description="Disordered" evidence="1">
    <location>
        <begin position="1"/>
        <end position="30"/>
    </location>
</feature>
<dbReference type="AlphaFoldDB" id="A0A9W9QGV8"/>
<reference evidence="2" key="2">
    <citation type="journal article" date="2023" name="IMA Fungus">
        <title>Comparative genomic study of the Penicillium genus elucidates a diverse pangenome and 15 lateral gene transfer events.</title>
        <authorList>
            <person name="Petersen C."/>
            <person name="Sorensen T."/>
            <person name="Nielsen M.R."/>
            <person name="Sondergaard T.E."/>
            <person name="Sorensen J.L."/>
            <person name="Fitzpatrick D.A."/>
            <person name="Frisvad J.C."/>
            <person name="Nielsen K.L."/>
        </authorList>
    </citation>
    <scope>NUCLEOTIDE SEQUENCE</scope>
    <source>
        <strain evidence="2">IBT 35673</strain>
    </source>
</reference>